<dbReference type="InterPro" id="IPR000524">
    <property type="entry name" value="Tscrpt_reg_HTH_GntR"/>
</dbReference>
<dbReference type="GO" id="GO:0003700">
    <property type="term" value="F:DNA-binding transcription factor activity"/>
    <property type="evidence" value="ECO:0007669"/>
    <property type="project" value="InterPro"/>
</dbReference>
<dbReference type="Gene3D" id="3.40.50.2300">
    <property type="match status" value="2"/>
</dbReference>
<reference evidence="5 6" key="1">
    <citation type="submission" date="2020-08" db="EMBL/GenBank/DDBJ databases">
        <title>Genomic Encyclopedia of Type Strains, Phase IV (KMG-IV): sequencing the most valuable type-strain genomes for metagenomic binning, comparative biology and taxonomic classification.</title>
        <authorList>
            <person name="Goeker M."/>
        </authorList>
    </citation>
    <scope>NUCLEOTIDE SEQUENCE [LARGE SCALE GENOMIC DNA]</scope>
    <source>
        <strain evidence="5 6">DSM 105074</strain>
    </source>
</reference>
<keyword evidence="2 5" id="KW-0238">DNA-binding</keyword>
<dbReference type="InterPro" id="IPR046335">
    <property type="entry name" value="LacI/GalR-like_sensor"/>
</dbReference>
<name>A0A840TH63_9BACT</name>
<feature type="domain" description="HTH gntR-type" evidence="4">
    <location>
        <begin position="12"/>
        <end position="80"/>
    </location>
</feature>
<keyword evidence="1" id="KW-0805">Transcription regulation</keyword>
<evidence type="ECO:0000256" key="2">
    <source>
        <dbReference type="ARBA" id="ARBA00023125"/>
    </source>
</evidence>
<dbReference type="CDD" id="cd07377">
    <property type="entry name" value="WHTH_GntR"/>
    <property type="match status" value="1"/>
</dbReference>
<dbReference type="GO" id="GO:0003677">
    <property type="term" value="F:DNA binding"/>
    <property type="evidence" value="ECO:0007669"/>
    <property type="project" value="UniProtKB-KW"/>
</dbReference>
<evidence type="ECO:0000256" key="3">
    <source>
        <dbReference type="ARBA" id="ARBA00023163"/>
    </source>
</evidence>
<dbReference type="PANTHER" id="PTHR38445:SF10">
    <property type="entry name" value="GNTR-FAMILY TRANSCRIPTIONAL REGULATOR"/>
    <property type="match status" value="1"/>
</dbReference>
<dbReference type="Gene3D" id="1.10.10.10">
    <property type="entry name" value="Winged helix-like DNA-binding domain superfamily/Winged helix DNA-binding domain"/>
    <property type="match status" value="1"/>
</dbReference>
<dbReference type="SMART" id="SM00345">
    <property type="entry name" value="HTH_GNTR"/>
    <property type="match status" value="1"/>
</dbReference>
<dbReference type="InterPro" id="IPR036388">
    <property type="entry name" value="WH-like_DNA-bd_sf"/>
</dbReference>
<comment type="caution">
    <text evidence="5">The sequence shown here is derived from an EMBL/GenBank/DDBJ whole genome shotgun (WGS) entry which is preliminary data.</text>
</comment>
<dbReference type="PROSITE" id="PS50949">
    <property type="entry name" value="HTH_GNTR"/>
    <property type="match status" value="1"/>
</dbReference>
<dbReference type="InterPro" id="IPR036390">
    <property type="entry name" value="WH_DNA-bd_sf"/>
</dbReference>
<dbReference type="Pfam" id="PF00392">
    <property type="entry name" value="GntR"/>
    <property type="match status" value="1"/>
</dbReference>
<dbReference type="Pfam" id="PF13377">
    <property type="entry name" value="Peripla_BP_3"/>
    <property type="match status" value="1"/>
</dbReference>
<dbReference type="SUPFAM" id="SSF46785">
    <property type="entry name" value="Winged helix' DNA-binding domain"/>
    <property type="match status" value="1"/>
</dbReference>
<protein>
    <submittedName>
        <fullName evidence="5">DNA-binding transcriptional regulator YhcF (GntR family)</fullName>
    </submittedName>
</protein>
<organism evidence="5 6">
    <name type="scientific">Rhabdobacter roseus</name>
    <dbReference type="NCBI Taxonomy" id="1655419"/>
    <lineage>
        <taxon>Bacteria</taxon>
        <taxon>Pseudomonadati</taxon>
        <taxon>Bacteroidota</taxon>
        <taxon>Cytophagia</taxon>
        <taxon>Cytophagales</taxon>
        <taxon>Cytophagaceae</taxon>
        <taxon>Rhabdobacter</taxon>
    </lineage>
</organism>
<proteinExistence type="predicted"/>
<dbReference type="SUPFAM" id="SSF53822">
    <property type="entry name" value="Periplasmic binding protein-like I"/>
    <property type="match status" value="1"/>
</dbReference>
<keyword evidence="3" id="KW-0804">Transcription</keyword>
<evidence type="ECO:0000313" key="6">
    <source>
        <dbReference type="Proteomes" id="UP000557307"/>
    </source>
</evidence>
<evidence type="ECO:0000256" key="1">
    <source>
        <dbReference type="ARBA" id="ARBA00023015"/>
    </source>
</evidence>
<dbReference type="InterPro" id="IPR028082">
    <property type="entry name" value="Peripla_BP_I"/>
</dbReference>
<dbReference type="AlphaFoldDB" id="A0A840TH63"/>
<evidence type="ECO:0000259" key="4">
    <source>
        <dbReference type="PROSITE" id="PS50949"/>
    </source>
</evidence>
<dbReference type="EMBL" id="JACHGF010000001">
    <property type="protein sequence ID" value="MBB5282804.1"/>
    <property type="molecule type" value="Genomic_DNA"/>
</dbReference>
<accession>A0A840TH63</accession>
<keyword evidence="6" id="KW-1185">Reference proteome</keyword>
<evidence type="ECO:0000313" key="5">
    <source>
        <dbReference type="EMBL" id="MBB5282804.1"/>
    </source>
</evidence>
<sequence length="338" mass="39053">MAMIVIDPDSPVPKYKQIVASVIQAIERGQLQRDDQLPSINEMAEEHYLARDTIEKAYNQLKERGVILSVRGKGYFVQATSSHKLRVLMVMNKLSAYKKIIYYAFLKALGDNATVDLYIHHYNASLFKEIWDEHRGRYNYYVVMPHFFEGTNKVDVRQLLEEIPKEELVLLDRDYPGLSGEYLAIYQDFEKDIFRTLEGADDLLQKYQELVLVFPSDGQYPEEIVRGFRYYCVNYKKEYRIRENATDESVRRNTAYLVVEEADLAELIKKVRLSGLTLGQDVGIVSFNDTTLKEVLADGITVVTTDFETMGRTAAALLLDGKRIKVKNPFTMIRRKSL</sequence>
<gene>
    <name evidence="5" type="ORF">HNQ92_000925</name>
</gene>
<dbReference type="Proteomes" id="UP000557307">
    <property type="component" value="Unassembled WGS sequence"/>
</dbReference>
<dbReference type="PANTHER" id="PTHR38445">
    <property type="entry name" value="HTH-TYPE TRANSCRIPTIONAL REPRESSOR YTRA"/>
    <property type="match status" value="1"/>
</dbReference>